<accession>A0A7W9KC33</accession>
<sequence>MDADIRSKVETNRRNWEARTPVHLASRFYDVHNDTDRLAPFEWAELGDVAGLRIAHLQCHLGTDTRCLARAGAKMTGLDFSESSVAAARELAGDLDITYVQSDVHDAVEALGGGFDLVYTGKGSLMWLPDLYRWAEIVRDLLAPGGRLYLVEFHPLAWMLNQDFEIVGNYLPEATSYDSSRTYTDGPELAADTVNYQWNHSLGELVTTLNRAGLRVTELHEHPVLAWDQWPGMERDPVTGWWRLPAHRPKIPLTYSLTAVR</sequence>
<feature type="domain" description="Methyltransferase type 12" evidence="1">
    <location>
        <begin position="57"/>
        <end position="148"/>
    </location>
</feature>
<dbReference type="EMBL" id="JACHIR010000001">
    <property type="protein sequence ID" value="MBB5889705.1"/>
    <property type="molecule type" value="Genomic_DNA"/>
</dbReference>
<evidence type="ECO:0000259" key="1">
    <source>
        <dbReference type="Pfam" id="PF08242"/>
    </source>
</evidence>
<dbReference type="CDD" id="cd02440">
    <property type="entry name" value="AdoMet_MTases"/>
    <property type="match status" value="1"/>
</dbReference>
<keyword evidence="2" id="KW-0808">Transferase</keyword>
<reference evidence="2 3" key="1">
    <citation type="submission" date="2020-08" db="EMBL/GenBank/DDBJ databases">
        <title>Sequencing the genomes of 1000 actinobacteria strains.</title>
        <authorList>
            <person name="Klenk H.-P."/>
        </authorList>
    </citation>
    <scope>NUCLEOTIDE SEQUENCE [LARGE SCALE GENOMIC DNA]</scope>
    <source>
        <strain evidence="2 3">DSM 43851</strain>
    </source>
</reference>
<dbReference type="GO" id="GO:0032259">
    <property type="term" value="P:methylation"/>
    <property type="evidence" value="ECO:0007669"/>
    <property type="project" value="UniProtKB-KW"/>
</dbReference>
<dbReference type="RefSeq" id="WP_184858715.1">
    <property type="nucleotide sequence ID" value="NZ_BAAAWY010000002.1"/>
</dbReference>
<dbReference type="PANTHER" id="PTHR43861:SF1">
    <property type="entry name" value="TRANS-ACONITATE 2-METHYLTRANSFERASE"/>
    <property type="match status" value="1"/>
</dbReference>
<dbReference type="GO" id="GO:0008168">
    <property type="term" value="F:methyltransferase activity"/>
    <property type="evidence" value="ECO:0007669"/>
    <property type="project" value="UniProtKB-KW"/>
</dbReference>
<dbReference type="Gene3D" id="3.40.50.150">
    <property type="entry name" value="Vaccinia Virus protein VP39"/>
    <property type="match status" value="1"/>
</dbReference>
<dbReference type="Pfam" id="PF08242">
    <property type="entry name" value="Methyltransf_12"/>
    <property type="match status" value="1"/>
</dbReference>
<comment type="caution">
    <text evidence="2">The sequence shown here is derived from an EMBL/GenBank/DDBJ whole genome shotgun (WGS) entry which is preliminary data.</text>
</comment>
<keyword evidence="2" id="KW-0489">Methyltransferase</keyword>
<evidence type="ECO:0000313" key="2">
    <source>
        <dbReference type="EMBL" id="MBB5889705.1"/>
    </source>
</evidence>
<dbReference type="PANTHER" id="PTHR43861">
    <property type="entry name" value="TRANS-ACONITATE 2-METHYLTRANSFERASE-RELATED"/>
    <property type="match status" value="1"/>
</dbReference>
<gene>
    <name evidence="2" type="ORF">BJ998_000901</name>
</gene>
<dbReference type="AlphaFoldDB" id="A0A7W9KC33"/>
<protein>
    <submittedName>
        <fullName evidence="2">SAM-dependent methyltransferase</fullName>
    </submittedName>
</protein>
<evidence type="ECO:0000313" key="3">
    <source>
        <dbReference type="Proteomes" id="UP000585638"/>
    </source>
</evidence>
<dbReference type="InterPro" id="IPR029063">
    <property type="entry name" value="SAM-dependent_MTases_sf"/>
</dbReference>
<dbReference type="SUPFAM" id="SSF53335">
    <property type="entry name" value="S-adenosyl-L-methionine-dependent methyltransferases"/>
    <property type="match status" value="1"/>
</dbReference>
<organism evidence="2 3">
    <name type="scientific">Kutzneria kofuensis</name>
    <dbReference type="NCBI Taxonomy" id="103725"/>
    <lineage>
        <taxon>Bacteria</taxon>
        <taxon>Bacillati</taxon>
        <taxon>Actinomycetota</taxon>
        <taxon>Actinomycetes</taxon>
        <taxon>Pseudonocardiales</taxon>
        <taxon>Pseudonocardiaceae</taxon>
        <taxon>Kutzneria</taxon>
    </lineage>
</organism>
<dbReference type="InterPro" id="IPR013217">
    <property type="entry name" value="Methyltransf_12"/>
</dbReference>
<keyword evidence="3" id="KW-1185">Reference proteome</keyword>
<name>A0A7W9KC33_9PSEU</name>
<dbReference type="Proteomes" id="UP000585638">
    <property type="component" value="Unassembled WGS sequence"/>
</dbReference>
<proteinExistence type="predicted"/>